<dbReference type="InterPro" id="IPR008395">
    <property type="entry name" value="Agenet-like_dom"/>
</dbReference>
<feature type="region of interest" description="Disordered" evidence="4">
    <location>
        <begin position="835"/>
        <end position="883"/>
    </location>
</feature>
<evidence type="ECO:0000256" key="3">
    <source>
        <dbReference type="SAM" id="Coils"/>
    </source>
</evidence>
<keyword evidence="7" id="KW-1185">Reference proteome</keyword>
<feature type="domain" description="Agenet" evidence="5">
    <location>
        <begin position="27"/>
        <end position="105"/>
    </location>
</feature>
<dbReference type="Pfam" id="PF05266">
    <property type="entry name" value="DUF724"/>
    <property type="match status" value="1"/>
</dbReference>
<comment type="caution">
    <text evidence="6">The sequence shown here is derived from an EMBL/GenBank/DDBJ whole genome shotgun (WGS) entry which is preliminary data.</text>
</comment>
<feature type="coiled-coil region" evidence="3">
    <location>
        <begin position="1105"/>
        <end position="1167"/>
    </location>
</feature>
<dbReference type="InterPro" id="IPR007930">
    <property type="entry name" value="DUF724"/>
</dbReference>
<dbReference type="EMBL" id="PNBA02000007">
    <property type="protein sequence ID" value="KAG6417798.1"/>
    <property type="molecule type" value="Genomic_DNA"/>
</dbReference>
<keyword evidence="3" id="KW-0175">Coiled coil</keyword>
<feature type="region of interest" description="Disordered" evidence="4">
    <location>
        <begin position="538"/>
        <end position="561"/>
    </location>
</feature>
<accession>A0A8X8XTP7</accession>
<feature type="compositionally biased region" description="Basic residues" evidence="4">
    <location>
        <begin position="706"/>
        <end position="718"/>
    </location>
</feature>
<dbReference type="AlphaFoldDB" id="A0A8X8XTP7"/>
<evidence type="ECO:0000313" key="7">
    <source>
        <dbReference type="Proteomes" id="UP000298416"/>
    </source>
</evidence>
<dbReference type="PANTHER" id="PTHR31917:SF153">
    <property type="entry name" value="DUF724 DOMAIN-CONTAINING PROTEIN 3-RELATED"/>
    <property type="match status" value="1"/>
</dbReference>
<name>A0A8X8XTP7_SALSN</name>
<feature type="compositionally biased region" description="Polar residues" evidence="4">
    <location>
        <begin position="855"/>
        <end position="883"/>
    </location>
</feature>
<feature type="domain" description="Agenet" evidence="5">
    <location>
        <begin position="248"/>
        <end position="304"/>
    </location>
</feature>
<proteinExistence type="predicted"/>
<organism evidence="6">
    <name type="scientific">Salvia splendens</name>
    <name type="common">Scarlet sage</name>
    <dbReference type="NCBI Taxonomy" id="180675"/>
    <lineage>
        <taxon>Eukaryota</taxon>
        <taxon>Viridiplantae</taxon>
        <taxon>Streptophyta</taxon>
        <taxon>Embryophyta</taxon>
        <taxon>Tracheophyta</taxon>
        <taxon>Spermatophyta</taxon>
        <taxon>Magnoliopsida</taxon>
        <taxon>eudicotyledons</taxon>
        <taxon>Gunneridae</taxon>
        <taxon>Pentapetalae</taxon>
        <taxon>asterids</taxon>
        <taxon>lamiids</taxon>
        <taxon>Lamiales</taxon>
        <taxon>Lamiaceae</taxon>
        <taxon>Nepetoideae</taxon>
        <taxon>Mentheae</taxon>
        <taxon>Salviinae</taxon>
        <taxon>Salvia</taxon>
        <taxon>Salvia subgen. Calosphace</taxon>
        <taxon>core Calosphace</taxon>
    </lineage>
</organism>
<evidence type="ECO:0000256" key="4">
    <source>
        <dbReference type="SAM" id="MobiDB-lite"/>
    </source>
</evidence>
<dbReference type="InterPro" id="IPR014002">
    <property type="entry name" value="Agenet_dom_plant"/>
</dbReference>
<dbReference type="Pfam" id="PF05641">
    <property type="entry name" value="Agenet"/>
    <property type="match status" value="3"/>
</dbReference>
<dbReference type="PANTHER" id="PTHR31917">
    <property type="entry name" value="AGENET DOMAIN-CONTAINING PROTEIN-RELATED"/>
    <property type="match status" value="1"/>
</dbReference>
<feature type="domain" description="Agenet" evidence="5">
    <location>
        <begin position="179"/>
        <end position="246"/>
    </location>
</feature>
<protein>
    <recommendedName>
        <fullName evidence="5">Agenet domain-containing protein</fullName>
    </recommendedName>
</protein>
<dbReference type="CDD" id="cd20405">
    <property type="entry name" value="Tudor_Agenet_AtDUF_rpt1_3"/>
    <property type="match status" value="1"/>
</dbReference>
<keyword evidence="2" id="KW-0341">Growth regulation</keyword>
<reference evidence="6" key="1">
    <citation type="submission" date="2018-01" db="EMBL/GenBank/DDBJ databases">
        <authorList>
            <person name="Mao J.F."/>
        </authorList>
    </citation>
    <scope>NUCLEOTIDE SEQUENCE</scope>
    <source>
        <strain evidence="6">Huo1</strain>
        <tissue evidence="6">Leaf</tissue>
    </source>
</reference>
<dbReference type="Proteomes" id="UP000298416">
    <property type="component" value="Unassembled WGS sequence"/>
</dbReference>
<reference evidence="6" key="2">
    <citation type="submission" date="2020-08" db="EMBL/GenBank/DDBJ databases">
        <title>Plant Genome Project.</title>
        <authorList>
            <person name="Zhang R.-G."/>
        </authorList>
    </citation>
    <scope>NUCLEOTIDE SEQUENCE</scope>
    <source>
        <strain evidence="6">Huo1</strain>
        <tissue evidence="6">Leaf</tissue>
    </source>
</reference>
<evidence type="ECO:0000256" key="1">
    <source>
        <dbReference type="ARBA" id="ARBA00022448"/>
    </source>
</evidence>
<dbReference type="SMART" id="SM00743">
    <property type="entry name" value="Agenet"/>
    <property type="match status" value="4"/>
</dbReference>
<sequence length="1183" mass="132056">MDDAADALFELTPTPHSHRRPGRRRLHHFPIGSIVEVRTDEEDFKGVYFSAIVLPPPNSPKKSGRKRSRKLYVEYHNLLAHEDGSDRLREHIDASCVRPTPPQHDPVKGFDLDDVVDAFYKDGWWTGIISRVVADGERYTVTFHNPPDELEFGIGELRLHCDWVNGNWIRPQKQNIAGLMFDVGRKVEVSFDREDFQDAWFPTTIREDLGNQTFLVEYNSVNPDSHGSTKASVDSLHIRPCPPVLKDKKFILLEKVDAFFDFGWWNGIITKELERSRYLVFFKQMKCEKEFNQSELRPHMDWKDGKWFTSAQEPSVPSLDDGVCQHLTPDNSTASVEATPLSNSVNGEDPCGGKTHSSLIPRNNFFGKFVLDNQKPSHGSLTLEKRRYVSGSGGALSQPFKKLREGNLVLANKKDVHDGSNKEISCGPESPKSLNNMVKSVAQTTLDRSSSNHLGRECCENMTSVMSVSPQRKQRNILTTQNGSENIKSTPTTLGKSTAEMLPFESSQLGSGGINFFMLIFLKSFHQYFSSVTKAGKDLAEKEPDTARTGNTEEGAQYEHARREAELPIVIVLPCAEAGSSGKSGSDKSRPSSNKALISLDDQRHQIYDFTTGRITDGKQLGMDDVSDKRKRGRPKRNMVESTGAKSAGSAEHGGQSSGDINLNRLDDGSQGVHDMMVIDIEASKSDQEETEPNQETTSNGQSGPGKRKVRMTKRILASKHEESGVAESVRLADNRSSKRGRKQFSSGRIAVKVRDSAGASGGESVVINPTLDVEKVIEPQPSNEFDNEPLSKWIEEMHVSSVIDGSRLPPVDTVMVPYTENGTTQVDPVGFDEASEMQPESGRQSSGLVDGLPSDSNITGNVTDEGTQKQSESGRQSMPSGEETSIVLLDLNSDHWSEDEAQASLTVNRSPMITYQPLQSSVENTVAIVLDEDIEKRPESEAQAIPTVDKSPGCSVEKIIHEHFEDNEKQPENRTTPAASVNQVVALVRNETEKLPFVKNTILWKTIESMQVFQRLPQNPHFQPLENFKESSREGMAIGYMVTFSSIVERASKLQLTDPVSIMDDIKETLTDLETHGFEVRPIQDCIHELLAMKDKQERLANDAETLNGQLTDHSDTKARLERDIDEINEHIQKLQRKRLQVESLKEREDEEIAFLQVRLRETKDSIKTVKSDFEGKVSSIL</sequence>
<feature type="region of interest" description="Disordered" evidence="4">
    <location>
        <begin position="334"/>
        <end position="353"/>
    </location>
</feature>
<evidence type="ECO:0000259" key="5">
    <source>
        <dbReference type="SMART" id="SM00743"/>
    </source>
</evidence>
<keyword evidence="1" id="KW-0813">Transport</keyword>
<feature type="region of interest" description="Disordered" evidence="4">
    <location>
        <begin position="578"/>
        <end position="670"/>
    </location>
</feature>
<feature type="compositionally biased region" description="Polar residues" evidence="4">
    <location>
        <begin position="334"/>
        <end position="346"/>
    </location>
</feature>
<feature type="region of interest" description="Disordered" evidence="4">
    <location>
        <begin position="684"/>
        <end position="746"/>
    </location>
</feature>
<evidence type="ECO:0000256" key="2">
    <source>
        <dbReference type="ARBA" id="ARBA00022604"/>
    </source>
</evidence>
<evidence type="ECO:0000313" key="6">
    <source>
        <dbReference type="EMBL" id="KAG6417798.1"/>
    </source>
</evidence>
<feature type="domain" description="Agenet" evidence="5">
    <location>
        <begin position="108"/>
        <end position="165"/>
    </location>
</feature>
<gene>
    <name evidence="6" type="ORF">SASPL_119991</name>
</gene>
<dbReference type="CDD" id="cd20406">
    <property type="entry name" value="Tudor_Agenet_AtDUF_rpt2_4"/>
    <property type="match status" value="2"/>
</dbReference>